<keyword evidence="2" id="KW-0812">Transmembrane</keyword>
<feature type="compositionally biased region" description="Polar residues" evidence="1">
    <location>
        <begin position="280"/>
        <end position="292"/>
    </location>
</feature>
<gene>
    <name evidence="3" type="ORF">MYCIT1_LOCUS15208</name>
</gene>
<dbReference type="PANTHER" id="PTHR40465">
    <property type="entry name" value="CHROMOSOME 1, WHOLE GENOME SHOTGUN SEQUENCE"/>
    <property type="match status" value="1"/>
</dbReference>
<feature type="transmembrane region" description="Helical" evidence="2">
    <location>
        <begin position="198"/>
        <end position="216"/>
    </location>
</feature>
<proteinExistence type="predicted"/>
<comment type="caution">
    <text evidence="3">The sequence shown here is derived from an EMBL/GenBank/DDBJ whole genome shotgun (WGS) entry which is preliminary data.</text>
</comment>
<keyword evidence="2" id="KW-0472">Membrane</keyword>
<dbReference type="AlphaFoldDB" id="A0AAD2H636"/>
<dbReference type="EMBL" id="CAVNYO010000168">
    <property type="protein sequence ID" value="CAK5270629.1"/>
    <property type="molecule type" value="Genomic_DNA"/>
</dbReference>
<feature type="region of interest" description="Disordered" evidence="1">
    <location>
        <begin position="277"/>
        <end position="338"/>
    </location>
</feature>
<feature type="compositionally biased region" description="Basic and acidic residues" evidence="1">
    <location>
        <begin position="293"/>
        <end position="338"/>
    </location>
</feature>
<feature type="transmembrane region" description="Helical" evidence="2">
    <location>
        <begin position="116"/>
        <end position="139"/>
    </location>
</feature>
<evidence type="ECO:0000313" key="4">
    <source>
        <dbReference type="Proteomes" id="UP001295794"/>
    </source>
</evidence>
<dbReference type="PANTHER" id="PTHR40465:SF1">
    <property type="entry name" value="DUF6534 DOMAIN-CONTAINING PROTEIN"/>
    <property type="match status" value="1"/>
</dbReference>
<evidence type="ECO:0000256" key="2">
    <source>
        <dbReference type="SAM" id="Phobius"/>
    </source>
</evidence>
<protein>
    <submittedName>
        <fullName evidence="3">Uncharacterized protein</fullName>
    </submittedName>
</protein>
<evidence type="ECO:0000256" key="1">
    <source>
        <dbReference type="SAM" id="MobiDB-lite"/>
    </source>
</evidence>
<keyword evidence="4" id="KW-1185">Reference proteome</keyword>
<feature type="transmembrane region" description="Helical" evidence="2">
    <location>
        <begin position="151"/>
        <end position="177"/>
    </location>
</feature>
<evidence type="ECO:0000313" key="3">
    <source>
        <dbReference type="EMBL" id="CAK5270629.1"/>
    </source>
</evidence>
<dbReference type="Proteomes" id="UP001295794">
    <property type="component" value="Unassembled WGS sequence"/>
</dbReference>
<organism evidence="3 4">
    <name type="scientific">Mycena citricolor</name>
    <dbReference type="NCBI Taxonomy" id="2018698"/>
    <lineage>
        <taxon>Eukaryota</taxon>
        <taxon>Fungi</taxon>
        <taxon>Dikarya</taxon>
        <taxon>Basidiomycota</taxon>
        <taxon>Agaricomycotina</taxon>
        <taxon>Agaricomycetes</taxon>
        <taxon>Agaricomycetidae</taxon>
        <taxon>Agaricales</taxon>
        <taxon>Marasmiineae</taxon>
        <taxon>Mycenaceae</taxon>
        <taxon>Mycena</taxon>
    </lineage>
</organism>
<feature type="transmembrane region" description="Helical" evidence="2">
    <location>
        <begin position="6"/>
        <end position="27"/>
    </location>
</feature>
<keyword evidence="2" id="KW-1133">Transmembrane helix</keyword>
<reference evidence="3" key="1">
    <citation type="submission" date="2023-11" db="EMBL/GenBank/DDBJ databases">
        <authorList>
            <person name="De Vega J J."/>
            <person name="De Vega J J."/>
        </authorList>
    </citation>
    <scope>NUCLEOTIDE SEQUENCE</scope>
</reference>
<feature type="transmembrane region" description="Helical" evidence="2">
    <location>
        <begin position="81"/>
        <end position="104"/>
    </location>
</feature>
<name>A0AAD2H636_9AGAR</name>
<accession>A0AAD2H636</accession>
<feature type="transmembrane region" description="Helical" evidence="2">
    <location>
        <begin position="47"/>
        <end position="69"/>
    </location>
</feature>
<sequence length="376" mass="41911">MGQFDLSLGCLLFSSWANMILLTLEIAQIYQYFQKYPKDNLFNKGSVIFALCSDLTTVFACLSVNYLYLVTHWGSNDYLLTQPWCIAVYVVSTAISSAITQTWLSRMVYNLTKQWIWLPIIWLFIVGGLTGAAATGGLLVIDASYAARAGLIKWVTLWLAGCVVADTVITVVLVAKFRTMKSTFQDTKSLLRRLSLEAVRNGSITTVMTIITLVIFTQQPGENCACFPARSASAFFMTRSSGCHDRDDDRARVHAVDAVQSQQPLHAHRRLPALGLAQGGRQQHASRPSNSDDAPHPAGRRDALPDRLGSHPDGRDAEGPRGGGELRRDVRSRSGRQDQDRRGVCRLLSWPALRRFDSLFTHVFHLSFPGWFLGWE</sequence>